<evidence type="ECO:0000313" key="3">
    <source>
        <dbReference type="EMBL" id="CAH2043198.1"/>
    </source>
</evidence>
<feature type="compositionally biased region" description="Basic residues" evidence="1">
    <location>
        <begin position="731"/>
        <end position="744"/>
    </location>
</feature>
<dbReference type="CDD" id="cd14364">
    <property type="entry name" value="CUE_ASCC2"/>
    <property type="match status" value="1"/>
</dbReference>
<feature type="domain" description="CUE" evidence="2">
    <location>
        <begin position="473"/>
        <end position="516"/>
    </location>
</feature>
<protein>
    <recommendedName>
        <fullName evidence="2">CUE domain-containing protein</fullName>
    </recommendedName>
</protein>
<dbReference type="PANTHER" id="PTHR21494">
    <property type="entry name" value="ACTIVATING SIGNAL COINTEGRATOR 1 COMPLEX SUBUNIT 2 ASC-1 COMPLEX SUBUNIT P100"/>
    <property type="match status" value="1"/>
</dbReference>
<feature type="compositionally biased region" description="Basic and acidic residues" evidence="1">
    <location>
        <begin position="719"/>
        <end position="730"/>
    </location>
</feature>
<dbReference type="PANTHER" id="PTHR21494:SF0">
    <property type="entry name" value="ACTIVATING SIGNAL COINTEGRATOR 1 COMPLEX SUBUNIT 2"/>
    <property type="match status" value="1"/>
</dbReference>
<dbReference type="SMART" id="SM00546">
    <property type="entry name" value="CUE"/>
    <property type="match status" value="1"/>
</dbReference>
<evidence type="ECO:0000259" key="2">
    <source>
        <dbReference type="PROSITE" id="PS51140"/>
    </source>
</evidence>
<dbReference type="SUPFAM" id="SSF46934">
    <property type="entry name" value="UBA-like"/>
    <property type="match status" value="1"/>
</dbReference>
<dbReference type="EMBL" id="OW152827">
    <property type="protein sequence ID" value="CAH2043198.1"/>
    <property type="molecule type" value="Genomic_DNA"/>
</dbReference>
<name>A0ABN8I0V9_9NEOP</name>
<accession>A0ABN8I0V9</accession>
<dbReference type="InterPro" id="IPR009060">
    <property type="entry name" value="UBA-like_sf"/>
</dbReference>
<feature type="compositionally biased region" description="Basic and acidic residues" evidence="1">
    <location>
        <begin position="671"/>
        <end position="691"/>
    </location>
</feature>
<feature type="region of interest" description="Disordered" evidence="1">
    <location>
        <begin position="644"/>
        <end position="758"/>
    </location>
</feature>
<evidence type="ECO:0000313" key="4">
    <source>
        <dbReference type="Proteomes" id="UP000837857"/>
    </source>
</evidence>
<dbReference type="Pfam" id="PF02845">
    <property type="entry name" value="CUE"/>
    <property type="match status" value="1"/>
</dbReference>
<reference evidence="3" key="1">
    <citation type="submission" date="2022-03" db="EMBL/GenBank/DDBJ databases">
        <authorList>
            <person name="Martin H S."/>
        </authorList>
    </citation>
    <scope>NUCLEOTIDE SEQUENCE</scope>
</reference>
<dbReference type="InterPro" id="IPR041800">
    <property type="entry name" value="ASCC2_CUE"/>
</dbReference>
<proteinExistence type="predicted"/>
<dbReference type="Gene3D" id="1.10.8.10">
    <property type="entry name" value="DNA helicase RuvA subunit, C-terminal domain"/>
    <property type="match status" value="1"/>
</dbReference>
<evidence type="ECO:0000256" key="1">
    <source>
        <dbReference type="SAM" id="MobiDB-lite"/>
    </source>
</evidence>
<dbReference type="PROSITE" id="PS51140">
    <property type="entry name" value="CUE"/>
    <property type="match status" value="1"/>
</dbReference>
<dbReference type="Proteomes" id="UP000837857">
    <property type="component" value="Chromosome 15"/>
</dbReference>
<dbReference type="InterPro" id="IPR003892">
    <property type="entry name" value="CUE"/>
</dbReference>
<sequence length="758" mass="86424">MEFFNPENLPVEKLTLSVSNAGVVQNIKALDVYWVEKRQWLLYERPPESNNMILGATDAWKMKMKVYLEDLKWLLGLKHHRFWSTVLYDTNCMDALVSFLQEASPPYMPPHECKEAQRLYEQIRRLILIIFSRLITNKESKSHWMSKEYMGSLLYDRFIFTVPVVWDLCLVYGVDNSSHLARLLDGVFSLQPRYLADTAAALAFVKEAFKFITLQVNKDYDSEEPPNLPETFKGFGEIKRPAESRGPDSLTFEVLRDLIVHLLDTAMTLRVFIEVYPKAVDIFRKTSFVLSIVQLYEYGIPKFYEKLEEFGDKLGGGKVTEVVTHVDLVRSELIDILREILAIYKNAIFSGEGNVAAHVEDFLAVMMDALAEKLLIRDYHLCYPVNEDLEMLRQAYPDIDTVKTDFILQAIYSNLDEPLPEEALGNPHGVLTNGHLPVINSAGPSGAIDNAASAAIDTTASSATDNEIPLQVKEESLISEVKDILPHLGDGFILKCLQHYGFNSERVINSLLEGNLAEPLRGVDQTLPIIPEDRVDQKFLETGVQRLNVFDGDEFDIMTRDDVDVSRIHVGKKRREYRDLRDMLDDKAEVRSRADIYSKYNLVCDEVSMYSDEYDDTYDGEEAGARDAAAPDDVRPFVTPRVLAARQTQSEESEEEEDTKQVQELGAKTTASRDRMDFCINPEEMRARREANFQARRGKGFRPPPPRNTDVAGKPKGQGQDKEVLVNRDKKEKHKSSRGNHNRRQGAQWKRSQGMMPS</sequence>
<organism evidence="3 4">
    <name type="scientific">Iphiclides podalirius</name>
    <name type="common">scarce swallowtail</name>
    <dbReference type="NCBI Taxonomy" id="110791"/>
    <lineage>
        <taxon>Eukaryota</taxon>
        <taxon>Metazoa</taxon>
        <taxon>Ecdysozoa</taxon>
        <taxon>Arthropoda</taxon>
        <taxon>Hexapoda</taxon>
        <taxon>Insecta</taxon>
        <taxon>Pterygota</taxon>
        <taxon>Neoptera</taxon>
        <taxon>Endopterygota</taxon>
        <taxon>Lepidoptera</taxon>
        <taxon>Glossata</taxon>
        <taxon>Ditrysia</taxon>
        <taxon>Papilionoidea</taxon>
        <taxon>Papilionidae</taxon>
        <taxon>Papilioninae</taxon>
        <taxon>Iphiclides</taxon>
    </lineage>
</organism>
<gene>
    <name evidence="3" type="ORF">IPOD504_LOCUS4191</name>
</gene>
<feature type="non-terminal residue" evidence="3">
    <location>
        <position position="1"/>
    </location>
</feature>
<keyword evidence="4" id="KW-1185">Reference proteome</keyword>
<dbReference type="InterPro" id="IPR052586">
    <property type="entry name" value="ASCC2"/>
</dbReference>